<keyword evidence="1" id="KW-0732">Signal</keyword>
<evidence type="ECO:0000313" key="2">
    <source>
        <dbReference type="EMBL" id="CAF1231775.1"/>
    </source>
</evidence>
<name>A0A815U6E7_9BILA</name>
<comment type="caution">
    <text evidence="3">The sequence shown here is derived from an EMBL/GenBank/DDBJ whole genome shotgun (WGS) entry which is preliminary data.</text>
</comment>
<feature type="signal peptide" evidence="1">
    <location>
        <begin position="1"/>
        <end position="23"/>
    </location>
</feature>
<reference evidence="3" key="1">
    <citation type="submission" date="2021-02" db="EMBL/GenBank/DDBJ databases">
        <authorList>
            <person name="Nowell W R."/>
        </authorList>
    </citation>
    <scope>NUCLEOTIDE SEQUENCE</scope>
</reference>
<protein>
    <submittedName>
        <fullName evidence="3">Uncharacterized protein</fullName>
    </submittedName>
</protein>
<dbReference type="Proteomes" id="UP000663836">
    <property type="component" value="Unassembled WGS sequence"/>
</dbReference>
<dbReference type="EMBL" id="CAJNOH010001578">
    <property type="protein sequence ID" value="CAF1231775.1"/>
    <property type="molecule type" value="Genomic_DNA"/>
</dbReference>
<evidence type="ECO:0000313" key="4">
    <source>
        <dbReference type="EMBL" id="CAF3694143.1"/>
    </source>
</evidence>
<dbReference type="EMBL" id="CAJOBD010000597">
    <property type="protein sequence ID" value="CAF3694143.1"/>
    <property type="molecule type" value="Genomic_DNA"/>
</dbReference>
<gene>
    <name evidence="4" type="ORF">JBS370_LOCUS9058</name>
    <name evidence="3" type="ORF">JXQ802_LOCUS41129</name>
    <name evidence="2" type="ORF">PYM288_LOCUS26419</name>
</gene>
<evidence type="ECO:0000256" key="1">
    <source>
        <dbReference type="SAM" id="SignalP"/>
    </source>
</evidence>
<evidence type="ECO:0000313" key="3">
    <source>
        <dbReference type="EMBL" id="CAF1513451.1"/>
    </source>
</evidence>
<dbReference type="Proteomes" id="UP000663870">
    <property type="component" value="Unassembled WGS sequence"/>
</dbReference>
<dbReference type="AlphaFoldDB" id="A0A815U6E7"/>
<proteinExistence type="predicted"/>
<accession>A0A815U6E7</accession>
<dbReference type="EMBL" id="CAJNOL010002580">
    <property type="protein sequence ID" value="CAF1513451.1"/>
    <property type="molecule type" value="Genomic_DNA"/>
</dbReference>
<sequence length="161" mass="18768">MRVFIILPVFLLIILFKLLQTNGIDCLCECCISFDCNPTRVGSRPLWFCSEASSCTQTYCIDLYPDRCPPRNTIGRTRAICISNAERILPTLFIIIVFVPNSIRRPIQKMDYPLWNTTIITTPYRRPTTMPQIRLDWLEKMGLIKRTSTSTTTAYFFRPRF</sequence>
<dbReference type="Proteomes" id="UP000663854">
    <property type="component" value="Unassembled WGS sequence"/>
</dbReference>
<feature type="chain" id="PRO_5035687903" evidence="1">
    <location>
        <begin position="24"/>
        <end position="161"/>
    </location>
</feature>
<evidence type="ECO:0000313" key="5">
    <source>
        <dbReference type="Proteomes" id="UP000663870"/>
    </source>
</evidence>
<organism evidence="3 5">
    <name type="scientific">Rotaria sordida</name>
    <dbReference type="NCBI Taxonomy" id="392033"/>
    <lineage>
        <taxon>Eukaryota</taxon>
        <taxon>Metazoa</taxon>
        <taxon>Spiralia</taxon>
        <taxon>Gnathifera</taxon>
        <taxon>Rotifera</taxon>
        <taxon>Eurotatoria</taxon>
        <taxon>Bdelloidea</taxon>
        <taxon>Philodinida</taxon>
        <taxon>Philodinidae</taxon>
        <taxon>Rotaria</taxon>
    </lineage>
</organism>
<keyword evidence="5" id="KW-1185">Reference proteome</keyword>